<feature type="binding site" evidence="15">
    <location>
        <position position="17"/>
    </location>
    <ligand>
        <name>Mg(2+)</name>
        <dbReference type="ChEBI" id="CHEBI:18420"/>
        <label>1</label>
    </ligand>
</feature>
<dbReference type="InterPro" id="IPR036076">
    <property type="entry name" value="FBPase_V_sf"/>
</dbReference>
<keyword evidence="9 15" id="KW-0479">Metal-binding</keyword>
<comment type="pathway">
    <text evidence="3 15">Carbohydrate biosynthesis; gluconeogenesis.</text>
</comment>
<evidence type="ECO:0000256" key="2">
    <source>
        <dbReference type="ARBA" id="ARBA00001946"/>
    </source>
</evidence>
<feature type="binding site" evidence="15">
    <location>
        <position position="93"/>
    </location>
    <ligand>
        <name>Mg(2+)</name>
        <dbReference type="ChEBI" id="CHEBI:18420"/>
        <label>1</label>
    </ligand>
</feature>
<feature type="binding site" evidence="15">
    <location>
        <position position="51"/>
    </location>
    <ligand>
        <name>Mg(2+)</name>
        <dbReference type="ChEBI" id="CHEBI:18420"/>
        <label>1</label>
    </ligand>
</feature>
<evidence type="ECO:0000256" key="14">
    <source>
        <dbReference type="ARBA" id="ARBA00023277"/>
    </source>
</evidence>
<feature type="binding site" description="in other chain" evidence="15">
    <location>
        <position position="17"/>
    </location>
    <ligand>
        <name>beta-D-fructose 1,6-bisphosphate</name>
        <dbReference type="ChEBI" id="CHEBI:32966"/>
        <note>ligand shared between dimeric partners</note>
    </ligand>
</feature>
<dbReference type="InterPro" id="IPR002803">
    <property type="entry name" value="FBPase_V"/>
</dbReference>
<keyword evidence="17" id="KW-1185">Reference proteome</keyword>
<feature type="active site" description="Schiff-base intermediate with DHAP; for FBP aldolase activity" evidence="15">
    <location>
        <position position="230"/>
    </location>
</feature>
<dbReference type="EC" id="3.1.3.11" evidence="6 15"/>
<evidence type="ECO:0000256" key="15">
    <source>
        <dbReference type="HAMAP-Rule" id="MF_02067"/>
    </source>
</evidence>
<feature type="binding site" description="in other chain" evidence="15">
    <location>
        <position position="285"/>
    </location>
    <ligand>
        <name>beta-D-fructose 1,6-bisphosphate</name>
        <dbReference type="ChEBI" id="CHEBI:32966"/>
        <note>ligand shared between dimeric partners</note>
    </ligand>
</feature>
<evidence type="ECO:0000256" key="5">
    <source>
        <dbReference type="ARBA" id="ARBA00011820"/>
    </source>
</evidence>
<dbReference type="Pfam" id="PF01950">
    <property type="entry name" value="FBPase_3"/>
    <property type="match status" value="1"/>
</dbReference>
<feature type="binding site" evidence="15">
    <location>
        <position position="51"/>
    </location>
    <ligand>
        <name>Mg(2+)</name>
        <dbReference type="ChEBI" id="CHEBI:18420"/>
        <label>2</label>
    </ligand>
</feature>
<feature type="binding site" evidence="15">
    <location>
        <position position="231"/>
    </location>
    <ligand>
        <name>Mg(2+)</name>
        <dbReference type="ChEBI" id="CHEBI:18420"/>
        <label>3</label>
    </ligand>
</feature>
<dbReference type="RefSeq" id="WP_184079202.1">
    <property type="nucleotide sequence ID" value="NZ_JACHDS010000001.1"/>
</dbReference>
<dbReference type="GO" id="GO:0006094">
    <property type="term" value="P:gluconeogenesis"/>
    <property type="evidence" value="ECO:0007669"/>
    <property type="project" value="UniProtKB-UniRule"/>
</dbReference>
<evidence type="ECO:0000256" key="11">
    <source>
        <dbReference type="ARBA" id="ARBA00022842"/>
    </source>
</evidence>
<organism evidence="16 17">
    <name type="scientific">Nocardiopsis mwathae</name>
    <dbReference type="NCBI Taxonomy" id="1472723"/>
    <lineage>
        <taxon>Bacteria</taxon>
        <taxon>Bacillati</taxon>
        <taxon>Actinomycetota</taxon>
        <taxon>Actinomycetes</taxon>
        <taxon>Streptosporangiales</taxon>
        <taxon>Nocardiopsidaceae</taxon>
        <taxon>Nocardiopsis</taxon>
    </lineage>
</organism>
<evidence type="ECO:0000256" key="9">
    <source>
        <dbReference type="ARBA" id="ARBA00022723"/>
    </source>
</evidence>
<name>A0A7W9YMV1_9ACTN</name>
<dbReference type="PANTHER" id="PTHR38341:SF1">
    <property type="entry name" value="FRUCTOSE-1,6-BISPHOSPHATE ALDOLASE_PHOSPHATASE"/>
    <property type="match status" value="1"/>
</dbReference>
<dbReference type="EC" id="4.1.2.13" evidence="15"/>
<feature type="binding site" evidence="15">
    <location>
        <position position="231"/>
    </location>
    <ligand>
        <name>Mg(2+)</name>
        <dbReference type="ChEBI" id="CHEBI:18420"/>
        <label>4</label>
    </ligand>
</feature>
<feature type="binding site" evidence="15">
    <location>
        <position position="264"/>
    </location>
    <ligand>
        <name>dihydroxyacetone phosphate</name>
        <dbReference type="ChEBI" id="CHEBI:57642"/>
    </ligand>
</feature>
<dbReference type="GO" id="GO:0042132">
    <property type="term" value="F:fructose 1,6-bisphosphate 1-phosphatase activity"/>
    <property type="evidence" value="ECO:0007669"/>
    <property type="project" value="UniProtKB-UniRule"/>
</dbReference>
<dbReference type="GO" id="GO:0000287">
    <property type="term" value="F:magnesium ion binding"/>
    <property type="evidence" value="ECO:0007669"/>
    <property type="project" value="UniProtKB-UniRule"/>
</dbReference>
<dbReference type="EMBL" id="JACHDS010000001">
    <property type="protein sequence ID" value="MBB6174885.1"/>
    <property type="molecule type" value="Genomic_DNA"/>
</dbReference>
<gene>
    <name evidence="15" type="primary">fbp</name>
    <name evidence="16" type="ORF">HNR23_004945</name>
</gene>
<feature type="binding site" evidence="15">
    <location>
        <position position="130"/>
    </location>
    <ligand>
        <name>Mg(2+)</name>
        <dbReference type="ChEBI" id="CHEBI:18420"/>
        <label>2</label>
    </ligand>
</feature>
<feature type="binding site" evidence="15">
    <location>
        <position position="285"/>
    </location>
    <ligand>
        <name>dihydroxyacetone phosphate</name>
        <dbReference type="ChEBI" id="CHEBI:57642"/>
    </ligand>
</feature>
<keyword evidence="8 15" id="KW-0312">Gluconeogenesis</keyword>
<comment type="cofactor">
    <cofactor evidence="2 15">
        <name>Mg(2+)</name>
        <dbReference type="ChEBI" id="CHEBI:18420"/>
    </cofactor>
</comment>
<accession>A0A7W9YMV1</accession>
<dbReference type="UniPathway" id="UPA00138"/>
<reference evidence="16 17" key="1">
    <citation type="submission" date="2020-08" db="EMBL/GenBank/DDBJ databases">
        <title>Sequencing the genomes of 1000 actinobacteria strains.</title>
        <authorList>
            <person name="Klenk H.-P."/>
        </authorList>
    </citation>
    <scope>NUCLEOTIDE SEQUENCE [LARGE SCALE GENOMIC DNA]</scope>
    <source>
        <strain evidence="16 17">DSM 46659</strain>
    </source>
</reference>
<feature type="binding site" evidence="15">
    <location>
        <begin position="240"/>
        <end position="241"/>
    </location>
    <ligand>
        <name>beta-D-fructose 1,6-bisphosphate</name>
        <dbReference type="ChEBI" id="CHEBI:32966"/>
        <note>ligand shared between dimeric partners</note>
    </ligand>
</feature>
<feature type="binding site" evidence="15">
    <location>
        <position position="230"/>
    </location>
    <ligand>
        <name>Mg(2+)</name>
        <dbReference type="ChEBI" id="CHEBI:18420"/>
        <label>3</label>
    </ligand>
</feature>
<keyword evidence="11 15" id="KW-0460">Magnesium</keyword>
<feature type="active site" description="Proton donor/acceptor; for FBP aldolase activity" evidence="15">
    <location>
        <position position="227"/>
    </location>
</feature>
<evidence type="ECO:0000256" key="13">
    <source>
        <dbReference type="ARBA" id="ARBA00023270"/>
    </source>
</evidence>
<feature type="binding site" evidence="15">
    <location>
        <position position="232"/>
    </location>
    <ligand>
        <name>Mg(2+)</name>
        <dbReference type="ChEBI" id="CHEBI:18420"/>
        <label>2</label>
    </ligand>
</feature>
<feature type="binding site" description="in other chain" evidence="15">
    <location>
        <position position="264"/>
    </location>
    <ligand>
        <name>beta-D-fructose 1,6-bisphosphate</name>
        <dbReference type="ChEBI" id="CHEBI:32966"/>
        <note>ligand shared between dimeric partners</note>
    </ligand>
</feature>
<dbReference type="Proteomes" id="UP000546642">
    <property type="component" value="Unassembled WGS sequence"/>
</dbReference>
<evidence type="ECO:0000256" key="6">
    <source>
        <dbReference type="ARBA" id="ARBA00013093"/>
    </source>
</evidence>
<comment type="domain">
    <text evidence="15">Consists of a single catalytic domain, but remodels its active-site architecture via a large structural change to exhibit dual activities.</text>
</comment>
<dbReference type="PANTHER" id="PTHR38341">
    <property type="entry name" value="FRUCTOSE-1,6-BISPHOSPHATE ALDOLASE/PHOSPHATASE"/>
    <property type="match status" value="1"/>
</dbReference>
<evidence type="ECO:0000256" key="8">
    <source>
        <dbReference type="ARBA" id="ARBA00022432"/>
    </source>
</evidence>
<comment type="catalytic activity">
    <reaction evidence="1 15">
        <text>beta-D-fructose 1,6-bisphosphate + H2O = beta-D-fructose 6-phosphate + phosphate</text>
        <dbReference type="Rhea" id="RHEA:11064"/>
        <dbReference type="ChEBI" id="CHEBI:15377"/>
        <dbReference type="ChEBI" id="CHEBI:32966"/>
        <dbReference type="ChEBI" id="CHEBI:43474"/>
        <dbReference type="ChEBI" id="CHEBI:57634"/>
        <dbReference type="EC" id="3.1.3.11"/>
    </reaction>
</comment>
<evidence type="ECO:0000256" key="4">
    <source>
        <dbReference type="ARBA" id="ARBA00010693"/>
    </source>
</evidence>
<keyword evidence="10 15" id="KW-0378">Hydrolase</keyword>
<evidence type="ECO:0000256" key="12">
    <source>
        <dbReference type="ARBA" id="ARBA00023239"/>
    </source>
</evidence>
<dbReference type="HAMAP" id="MF_02067">
    <property type="entry name" value="FBP_aldolase_phosphatase"/>
    <property type="match status" value="1"/>
</dbReference>
<keyword evidence="13 15" id="KW-0704">Schiff base</keyword>
<feature type="binding site" evidence="15">
    <location>
        <position position="10"/>
    </location>
    <ligand>
        <name>Mg(2+)</name>
        <dbReference type="ChEBI" id="CHEBI:18420"/>
        <label>1</label>
    </ligand>
</feature>
<feature type="binding site" description="in other chain" evidence="15">
    <location>
        <position position="131"/>
    </location>
    <ligand>
        <name>beta-D-fructose 1,6-bisphosphate</name>
        <dbReference type="ChEBI" id="CHEBI:32966"/>
        <note>ligand shared between dimeric partners</note>
    </ligand>
</feature>
<sequence length="380" mass="41391">MITLSIIKADTGGFVGHSAVHPDMMDGARRAVQRAVAGELLVDGHVAACGDDISLIMTHTYGPDSQLIHSFAWDTFKTTTAVARELGLYGAGQDLLSDAFSGNLRGMGPGYAELEFEERPSEPVICFLADKTEPGAWNLPLYKIFADPFNSAGLVIDTKMHAGFLFEVYDLYEEKAVLFDCPTDLYDMLMFIGAPARYVVHSVRSKALGEVAAATSTQRLSLIAGKYVGKDDPVMFVRCQSGLPAVGEVLEPFSFGYTVGGAMRGSHHAPIMPVPAEDAHPARFDGPPRVVALGFQIKDGKLIGPRDMFADPSFDEARRQANRAMDYLRRHGPFEPHRLPLEDLEYTTMPAIADRIADRWTPISGPLVTTGPQTDAGRTR</sequence>
<feature type="binding site" evidence="15">
    <location>
        <position position="52"/>
    </location>
    <ligand>
        <name>Mg(2+)</name>
        <dbReference type="ChEBI" id="CHEBI:18420"/>
        <label>2</label>
    </ligand>
</feature>
<feature type="binding site" description="in other chain" evidence="15">
    <location>
        <begin position="102"/>
        <end position="103"/>
    </location>
    <ligand>
        <name>beta-D-fructose 1,6-bisphosphate</name>
        <dbReference type="ChEBI" id="CHEBI:32966"/>
        <note>ligand shared between dimeric partners</note>
    </ligand>
</feature>
<keyword evidence="12 15" id="KW-0456">Lyase</keyword>
<evidence type="ECO:0000313" key="16">
    <source>
        <dbReference type="EMBL" id="MBB6174885.1"/>
    </source>
</evidence>
<evidence type="ECO:0000313" key="17">
    <source>
        <dbReference type="Proteomes" id="UP000546642"/>
    </source>
</evidence>
<evidence type="ECO:0000256" key="10">
    <source>
        <dbReference type="ARBA" id="ARBA00022801"/>
    </source>
</evidence>
<dbReference type="AlphaFoldDB" id="A0A7W9YMV1"/>
<dbReference type="PIRSF" id="PIRSF015647">
    <property type="entry name" value="FBPtase_archl"/>
    <property type="match status" value="1"/>
</dbReference>
<feature type="binding site" evidence="15">
    <location>
        <position position="131"/>
    </location>
    <ligand>
        <name>dihydroxyacetone phosphate</name>
        <dbReference type="ChEBI" id="CHEBI:57642"/>
    </ligand>
</feature>
<feature type="binding site" description="in other chain" evidence="15">
    <location>
        <position position="346"/>
    </location>
    <ligand>
        <name>beta-D-fructose 1,6-bisphosphate</name>
        <dbReference type="ChEBI" id="CHEBI:32966"/>
        <note>ligand shared between dimeric partners</note>
    </ligand>
</feature>
<comment type="caution">
    <text evidence="16">The sequence shown here is derived from an EMBL/GenBank/DDBJ whole genome shotgun (WGS) entry which is preliminary data.</text>
</comment>
<protein>
    <recommendedName>
        <fullName evidence="7 15">Fructose-1,6-bisphosphate aldolase/phosphatase</fullName>
        <shortName evidence="15">FBP A/P</shortName>
        <shortName evidence="15">FBP aldolase/phosphatase</shortName>
        <ecNumber evidence="6 15">3.1.3.11</ecNumber>
        <ecNumber evidence="15">4.1.2.13</ecNumber>
    </recommendedName>
</protein>
<comment type="subunit">
    <text evidence="5 15">Homooctamer; dimer of tetramers.</text>
</comment>
<dbReference type="SUPFAM" id="SSF111249">
    <property type="entry name" value="Sulfolobus fructose-1,6-bisphosphatase-like"/>
    <property type="match status" value="1"/>
</dbReference>
<feature type="active site" description="Proton acceptor; for FBP phosphatase activity" evidence="15">
    <location>
        <position position="10"/>
    </location>
</feature>
<evidence type="ECO:0000256" key="1">
    <source>
        <dbReference type="ARBA" id="ARBA00001273"/>
    </source>
</evidence>
<evidence type="ECO:0000256" key="3">
    <source>
        <dbReference type="ARBA" id="ARBA00004742"/>
    </source>
</evidence>
<comment type="similarity">
    <text evidence="4 15">Belongs to the FBP aldolase/phosphatase family.</text>
</comment>
<comment type="catalytic activity">
    <reaction evidence="15">
        <text>beta-D-fructose 1,6-bisphosphate = D-glyceraldehyde 3-phosphate + dihydroxyacetone phosphate</text>
        <dbReference type="Rhea" id="RHEA:14729"/>
        <dbReference type="ChEBI" id="CHEBI:32966"/>
        <dbReference type="ChEBI" id="CHEBI:57642"/>
        <dbReference type="ChEBI" id="CHEBI:59776"/>
        <dbReference type="EC" id="4.1.2.13"/>
    </reaction>
</comment>
<dbReference type="NCBIfam" id="NF041126">
    <property type="entry name" value="FBP_aldo_phos"/>
    <property type="match status" value="1"/>
</dbReference>
<comment type="function">
    <text evidence="15">Catalyzes two subsequent steps in gluconeogenesis: the aldol condensation of dihydroxyacetone phosphate (DHAP) and glyceraldehyde-3-phosphate (GA3P) to fructose-1,6-bisphosphate (FBP), and the dephosphorylation of FBP to fructose-6-phosphate (F6P).</text>
</comment>
<evidence type="ECO:0000256" key="7">
    <source>
        <dbReference type="ARBA" id="ARBA00018635"/>
    </source>
</evidence>
<proteinExistence type="inferred from homology"/>
<feature type="binding site" evidence="15">
    <location>
        <position position="232"/>
    </location>
    <ligand>
        <name>Mg(2+)</name>
        <dbReference type="ChEBI" id="CHEBI:18420"/>
        <label>3</label>
    </ligand>
</feature>
<feature type="binding site" description="in other chain" evidence="15">
    <location>
        <position position="89"/>
    </location>
    <ligand>
        <name>beta-D-fructose 1,6-bisphosphate</name>
        <dbReference type="ChEBI" id="CHEBI:32966"/>
        <note>ligand shared between dimeric partners</note>
    </ligand>
</feature>
<keyword evidence="14 15" id="KW-0119">Carbohydrate metabolism</keyword>
<dbReference type="GO" id="GO:0004332">
    <property type="term" value="F:fructose-bisphosphate aldolase activity"/>
    <property type="evidence" value="ECO:0007669"/>
    <property type="project" value="UniProtKB-UniRule"/>
</dbReference>
<feature type="binding site" evidence="15">
    <location>
        <position position="17"/>
    </location>
    <ligand>
        <name>dihydroxyacetone phosphate</name>
        <dbReference type="ChEBI" id="CHEBI:57642"/>
    </ligand>
</feature>